<dbReference type="AlphaFoldDB" id="A0AA36GVG4"/>
<comment type="caution">
    <text evidence="2">The sequence shown here is derived from an EMBL/GenBank/DDBJ whole genome shotgun (WGS) entry which is preliminary data.</text>
</comment>
<accession>A0AA36GVG4</accession>
<protein>
    <recommendedName>
        <fullName evidence="4">Ig-like domain-containing protein</fullName>
    </recommendedName>
</protein>
<reference evidence="2" key="1">
    <citation type="submission" date="2023-07" db="EMBL/GenBank/DDBJ databases">
        <authorList>
            <consortium name="CYATHOMIX"/>
        </authorList>
    </citation>
    <scope>NUCLEOTIDE SEQUENCE</scope>
    <source>
        <strain evidence="2">N/A</strain>
    </source>
</reference>
<proteinExistence type="predicted"/>
<dbReference type="EMBL" id="CATQJL010000223">
    <property type="protein sequence ID" value="CAJ0598905.1"/>
    <property type="molecule type" value="Genomic_DNA"/>
</dbReference>
<gene>
    <name evidence="2" type="ORF">CYNAS_LOCUS10888</name>
</gene>
<sequence length="242" mass="28229">MLLGCFFISAIFYSVGAFWTQIKLDPVLWEELPQTEENERILSCHNYEPQTKHRYHWRFNGSSVLPKEVEVRRGKLVFNRKLHAYRNLVVGEYSCCIHESLGKACYTQQLLIRDPPQHVGIDLSKAQKLHAKLGDSYDIRLSDTKDYDEVHCKFNNQTIPSNVQYFKSKDKRGKYYQIRIRHFMQENVGQYACLLKLKEKEIVSKEFAATLEPDPVSSSSSFLSSIYYALLLFAFACMYITV</sequence>
<feature type="chain" id="PRO_5041297708" description="Ig-like domain-containing protein" evidence="1">
    <location>
        <begin position="18"/>
        <end position="242"/>
    </location>
</feature>
<evidence type="ECO:0000256" key="1">
    <source>
        <dbReference type="SAM" id="SignalP"/>
    </source>
</evidence>
<evidence type="ECO:0000313" key="3">
    <source>
        <dbReference type="Proteomes" id="UP001176961"/>
    </source>
</evidence>
<evidence type="ECO:0008006" key="4">
    <source>
        <dbReference type="Google" id="ProtNLM"/>
    </source>
</evidence>
<evidence type="ECO:0000313" key="2">
    <source>
        <dbReference type="EMBL" id="CAJ0598905.1"/>
    </source>
</evidence>
<dbReference type="Proteomes" id="UP001176961">
    <property type="component" value="Unassembled WGS sequence"/>
</dbReference>
<keyword evidence="3" id="KW-1185">Reference proteome</keyword>
<organism evidence="2 3">
    <name type="scientific">Cylicocyclus nassatus</name>
    <name type="common">Nematode worm</name>
    <dbReference type="NCBI Taxonomy" id="53992"/>
    <lineage>
        <taxon>Eukaryota</taxon>
        <taxon>Metazoa</taxon>
        <taxon>Ecdysozoa</taxon>
        <taxon>Nematoda</taxon>
        <taxon>Chromadorea</taxon>
        <taxon>Rhabditida</taxon>
        <taxon>Rhabditina</taxon>
        <taxon>Rhabditomorpha</taxon>
        <taxon>Strongyloidea</taxon>
        <taxon>Strongylidae</taxon>
        <taxon>Cylicocyclus</taxon>
    </lineage>
</organism>
<name>A0AA36GVG4_CYLNA</name>
<feature type="signal peptide" evidence="1">
    <location>
        <begin position="1"/>
        <end position="17"/>
    </location>
</feature>
<keyword evidence="1" id="KW-0732">Signal</keyword>